<evidence type="ECO:0000313" key="3">
    <source>
        <dbReference type="Proteomes" id="UP000237662"/>
    </source>
</evidence>
<keyword evidence="3" id="KW-1185">Reference proteome</keyword>
<proteinExistence type="predicted"/>
<protein>
    <submittedName>
        <fullName evidence="2">Outer membrane putative beta-barrel porin/alpha-amylase</fullName>
    </submittedName>
</protein>
<name>A0A2S6I992_9BACT</name>
<dbReference type="InterPro" id="IPR025737">
    <property type="entry name" value="FApF"/>
</dbReference>
<dbReference type="Proteomes" id="UP000237662">
    <property type="component" value="Unassembled WGS sequence"/>
</dbReference>
<comment type="caution">
    <text evidence="2">The sequence shown here is derived from an EMBL/GenBank/DDBJ whole genome shotgun (WGS) entry which is preliminary data.</text>
</comment>
<dbReference type="Pfam" id="PF13557">
    <property type="entry name" value="Phenol_MetA_deg"/>
    <property type="match status" value="1"/>
</dbReference>
<evidence type="ECO:0000313" key="2">
    <source>
        <dbReference type="EMBL" id="PPK88039.1"/>
    </source>
</evidence>
<organism evidence="2 3">
    <name type="scientific">Neolewinella xylanilytica</name>
    <dbReference type="NCBI Taxonomy" id="1514080"/>
    <lineage>
        <taxon>Bacteria</taxon>
        <taxon>Pseudomonadati</taxon>
        <taxon>Bacteroidota</taxon>
        <taxon>Saprospiria</taxon>
        <taxon>Saprospirales</taxon>
        <taxon>Lewinellaceae</taxon>
        <taxon>Neolewinella</taxon>
    </lineage>
</organism>
<dbReference type="EMBL" id="PTJC01000005">
    <property type="protein sequence ID" value="PPK88039.1"/>
    <property type="molecule type" value="Genomic_DNA"/>
</dbReference>
<accession>A0A2S6I992</accession>
<dbReference type="AlphaFoldDB" id="A0A2S6I992"/>
<evidence type="ECO:0000256" key="1">
    <source>
        <dbReference type="SAM" id="SignalP"/>
    </source>
</evidence>
<sequence length="266" mass="28719">MKFAQLFLCLLLPVLLAAQYRPTIVTGRPGQSIGGLTVGRRVYQIQTGLNVNWIGEGADKRTNLTETTVIRVGLLDHLELSGVIAGASVASAANGRTTRERGISNTQLGLRYNLLQNAGWRPSLAVQGRALLTAQDEAFRRDHTGANFIVSAGWSLTSATGLTLNLHRSWSGNNTRTTGYTSALGFSLGENWSSFVEMYGSLSDGATANFDGGFGRLVGDNLLLDVSAGWQGRDGLTDYFIDFGLSFRIDGREAGDDFIHSRINEN</sequence>
<gene>
    <name evidence="2" type="ORF">CLV84_1002</name>
</gene>
<feature type="signal peptide" evidence="1">
    <location>
        <begin position="1"/>
        <end position="17"/>
    </location>
</feature>
<reference evidence="2 3" key="1">
    <citation type="submission" date="2018-02" db="EMBL/GenBank/DDBJ databases">
        <title>Genomic Encyclopedia of Archaeal and Bacterial Type Strains, Phase II (KMG-II): from individual species to whole genera.</title>
        <authorList>
            <person name="Goeker M."/>
        </authorList>
    </citation>
    <scope>NUCLEOTIDE SEQUENCE [LARGE SCALE GENOMIC DNA]</scope>
    <source>
        <strain evidence="2 3">DSM 29526</strain>
    </source>
</reference>
<feature type="chain" id="PRO_5015764432" evidence="1">
    <location>
        <begin position="18"/>
        <end position="266"/>
    </location>
</feature>
<dbReference type="RefSeq" id="WP_170067577.1">
    <property type="nucleotide sequence ID" value="NZ_PTJC01000005.1"/>
</dbReference>
<keyword evidence="1" id="KW-0732">Signal</keyword>